<dbReference type="OrthoDB" id="342503at2157"/>
<dbReference type="Pfam" id="PF19126">
    <property type="entry name" value="DUF5810"/>
    <property type="match status" value="1"/>
</dbReference>
<dbReference type="eggNOG" id="arCOG04696">
    <property type="taxonomic scope" value="Archaea"/>
</dbReference>
<dbReference type="InterPro" id="IPR043833">
    <property type="entry name" value="DUF5810"/>
</dbReference>
<name>M0LWY6_9EURY</name>
<evidence type="ECO:0000313" key="3">
    <source>
        <dbReference type="Proteomes" id="UP000011566"/>
    </source>
</evidence>
<feature type="compositionally biased region" description="Basic and acidic residues" evidence="1">
    <location>
        <begin position="75"/>
        <end position="87"/>
    </location>
</feature>
<feature type="region of interest" description="Disordered" evidence="1">
    <location>
        <begin position="65"/>
        <end position="109"/>
    </location>
</feature>
<proteinExistence type="predicted"/>
<comment type="caution">
    <text evidence="2">The sequence shown here is derived from an EMBL/GenBank/DDBJ whole genome shotgun (WGS) entry which is preliminary data.</text>
</comment>
<organism evidence="2 3">
    <name type="scientific">Halococcus hamelinensis 100A6</name>
    <dbReference type="NCBI Taxonomy" id="1132509"/>
    <lineage>
        <taxon>Archaea</taxon>
        <taxon>Methanobacteriati</taxon>
        <taxon>Methanobacteriota</taxon>
        <taxon>Stenosarchaea group</taxon>
        <taxon>Halobacteria</taxon>
        <taxon>Halobacteriales</taxon>
        <taxon>Halococcaceae</taxon>
        <taxon>Halococcus</taxon>
    </lineage>
</organism>
<dbReference type="RefSeq" id="WP_007695341.1">
    <property type="nucleotide sequence ID" value="NZ_AJRK01000143.1"/>
</dbReference>
<gene>
    <name evidence="2" type="ORF">C447_15146</name>
</gene>
<reference evidence="2 3" key="1">
    <citation type="journal article" date="2014" name="PLoS Genet.">
        <title>Phylogenetically driven sequencing of extremely halophilic archaea reveals strategies for static and dynamic osmo-response.</title>
        <authorList>
            <person name="Becker E.A."/>
            <person name="Seitzer P.M."/>
            <person name="Tritt A."/>
            <person name="Larsen D."/>
            <person name="Krusor M."/>
            <person name="Yao A.I."/>
            <person name="Wu D."/>
            <person name="Madern D."/>
            <person name="Eisen J.A."/>
            <person name="Darling A.E."/>
            <person name="Facciotti M.T."/>
        </authorList>
    </citation>
    <scope>NUCLEOTIDE SEQUENCE [LARGE SCALE GENOMIC DNA]</scope>
    <source>
        <strain evidence="2 3">100A6</strain>
    </source>
</reference>
<accession>M0LWY6</accession>
<dbReference type="EMBL" id="AOMB01000041">
    <property type="protein sequence ID" value="EMA36605.1"/>
    <property type="molecule type" value="Genomic_DNA"/>
</dbReference>
<sequence>MGYACPVCETPQADAHHLANHLAFTALLGDDDHEAWLDEHTPGWDEAGEDELAERVVEAAKEVEFPQVFEDTTDDDHHDHDEPRPGELFDDEPPMAGSRGPGGGDLDAETAEALRKARELTRDDDESE</sequence>
<dbReference type="PATRIC" id="fig|1132509.6.peg.3522"/>
<dbReference type="Proteomes" id="UP000011566">
    <property type="component" value="Unassembled WGS sequence"/>
</dbReference>
<protein>
    <submittedName>
        <fullName evidence="2">Uncharacterized protein</fullName>
    </submittedName>
</protein>
<dbReference type="AlphaFoldDB" id="M0LWY6"/>
<evidence type="ECO:0000256" key="1">
    <source>
        <dbReference type="SAM" id="MobiDB-lite"/>
    </source>
</evidence>
<evidence type="ECO:0000313" key="2">
    <source>
        <dbReference type="EMBL" id="EMA36605.1"/>
    </source>
</evidence>
<keyword evidence="3" id="KW-1185">Reference proteome</keyword>